<keyword evidence="2" id="KW-1133">Transmembrane helix</keyword>
<reference evidence="5" key="1">
    <citation type="journal article" date="2019" name="Int. J. Syst. Evol. Microbiol.">
        <title>The Global Catalogue of Microorganisms (GCM) 10K type strain sequencing project: providing services to taxonomists for standard genome sequencing and annotation.</title>
        <authorList>
            <consortium name="The Broad Institute Genomics Platform"/>
            <consortium name="The Broad Institute Genome Sequencing Center for Infectious Disease"/>
            <person name="Wu L."/>
            <person name="Ma J."/>
        </authorList>
    </citation>
    <scope>NUCLEOTIDE SEQUENCE [LARGE SCALE GENOMIC DNA]</scope>
    <source>
        <strain evidence="5">KCTC 42875</strain>
    </source>
</reference>
<dbReference type="PANTHER" id="PTHR34473">
    <property type="entry name" value="UPF0699 TRANSMEMBRANE PROTEIN YDBS"/>
    <property type="match status" value="1"/>
</dbReference>
<proteinExistence type="predicted"/>
<keyword evidence="2" id="KW-0812">Transmembrane</keyword>
<keyword evidence="2" id="KW-0472">Membrane</keyword>
<accession>A0ABV7RRM4</accession>
<dbReference type="EMBL" id="JBHRXK010000002">
    <property type="protein sequence ID" value="MFC3550610.1"/>
    <property type="molecule type" value="Genomic_DNA"/>
</dbReference>
<protein>
    <submittedName>
        <fullName evidence="4">PH domain-containing protein</fullName>
    </submittedName>
</protein>
<evidence type="ECO:0000256" key="1">
    <source>
        <dbReference type="SAM" id="MobiDB-lite"/>
    </source>
</evidence>
<evidence type="ECO:0000256" key="2">
    <source>
        <dbReference type="SAM" id="Phobius"/>
    </source>
</evidence>
<feature type="transmembrane region" description="Helical" evidence="2">
    <location>
        <begin position="32"/>
        <end position="55"/>
    </location>
</feature>
<evidence type="ECO:0000313" key="4">
    <source>
        <dbReference type="EMBL" id="MFC3550610.1"/>
    </source>
</evidence>
<dbReference type="Proteomes" id="UP001595740">
    <property type="component" value="Unassembled WGS sequence"/>
</dbReference>
<comment type="caution">
    <text evidence="4">The sequence shown here is derived from an EMBL/GenBank/DDBJ whole genome shotgun (WGS) entry which is preliminary data.</text>
</comment>
<dbReference type="PANTHER" id="PTHR34473:SF3">
    <property type="entry name" value="TRANSMEMBRANE PROTEIN-RELATED"/>
    <property type="match status" value="1"/>
</dbReference>
<dbReference type="Pfam" id="PF03703">
    <property type="entry name" value="bPH_2"/>
    <property type="match status" value="1"/>
</dbReference>
<feature type="region of interest" description="Disordered" evidence="1">
    <location>
        <begin position="1"/>
        <end position="21"/>
    </location>
</feature>
<dbReference type="RefSeq" id="WP_386758357.1">
    <property type="nucleotide sequence ID" value="NZ_JBHRXK010000002.1"/>
</dbReference>
<gene>
    <name evidence="4" type="ORF">ACFOLC_06225</name>
</gene>
<evidence type="ECO:0000259" key="3">
    <source>
        <dbReference type="Pfam" id="PF03703"/>
    </source>
</evidence>
<dbReference type="InterPro" id="IPR005182">
    <property type="entry name" value="YdbS-like_PH"/>
</dbReference>
<name>A0ABV7RRM4_9GAMM</name>
<feature type="domain" description="YdbS-like PH" evidence="3">
    <location>
        <begin position="87"/>
        <end position="166"/>
    </location>
</feature>
<evidence type="ECO:0000313" key="5">
    <source>
        <dbReference type="Proteomes" id="UP001595740"/>
    </source>
</evidence>
<organism evidence="4 5">
    <name type="scientific">Lysobacter cavernae</name>
    <dbReference type="NCBI Taxonomy" id="1685901"/>
    <lineage>
        <taxon>Bacteria</taxon>
        <taxon>Pseudomonadati</taxon>
        <taxon>Pseudomonadota</taxon>
        <taxon>Gammaproteobacteria</taxon>
        <taxon>Lysobacterales</taxon>
        <taxon>Lysobacteraceae</taxon>
        <taxon>Lysobacter</taxon>
    </lineage>
</organism>
<sequence>MSDPDRIPTAPTHAAPPDSADWQPLPLRARALCVLGALPLAVPAAVAGFVLGTAFDRHLPLLSSTGGAVLGATLGLGFGAWLGLKHYRHTFWHLDDDGLAIRRGKLWQRETRVPATRVQHLDLKRGPLQRRRRLATLVVHTAGTRHSAVTLAHLDVDDAERLRDHLGRQNDDVDA</sequence>
<keyword evidence="5" id="KW-1185">Reference proteome</keyword>
<feature type="transmembrane region" description="Helical" evidence="2">
    <location>
        <begin position="61"/>
        <end position="84"/>
    </location>
</feature>